<sequence>MNRVRRWAAGLAVAVALAAAPSLCAAKSPPAGESHPAQELGAAKRLACAYVQGINAGFTPQGRVNVKPPLDPNTPGLSISLVDADRKRAVIEEDALETPGVYMLSAEGLTVFVRYPNGGVTMVTVYPMYSGASDSFLMVSSHHGASTMPAVSQRYGLCRLAPELPAAPAAPSPPAAPGHGHP</sequence>
<proteinExistence type="predicted"/>
<gene>
    <name evidence="2" type="ORF">DesU5LDRAFT_3184</name>
</gene>
<dbReference type="STRING" id="596152.DesU5LDRAFT_3184"/>
<feature type="signal peptide" evidence="1">
    <location>
        <begin position="1"/>
        <end position="25"/>
    </location>
</feature>
<evidence type="ECO:0000256" key="1">
    <source>
        <dbReference type="SAM" id="SignalP"/>
    </source>
</evidence>
<dbReference type="AlphaFoldDB" id="I2Q4W2"/>
<dbReference type="HOGENOM" id="CLU_1568209_0_0_7"/>
<accession>I2Q4W2</accession>
<name>I2Q4W2_9BACT</name>
<dbReference type="OrthoDB" id="5458870at2"/>
<protein>
    <submittedName>
        <fullName evidence="2">Uncharacterized protein</fullName>
    </submittedName>
</protein>
<dbReference type="EMBL" id="JH600068">
    <property type="protein sequence ID" value="EIG54818.1"/>
    <property type="molecule type" value="Genomic_DNA"/>
</dbReference>
<evidence type="ECO:0000313" key="2">
    <source>
        <dbReference type="EMBL" id="EIG54818.1"/>
    </source>
</evidence>
<organism evidence="2">
    <name type="scientific">Desulfovibrio sp. U5L</name>
    <dbReference type="NCBI Taxonomy" id="596152"/>
    <lineage>
        <taxon>Bacteria</taxon>
        <taxon>Pseudomonadati</taxon>
        <taxon>Thermodesulfobacteriota</taxon>
        <taxon>Desulfovibrionia</taxon>
        <taxon>Desulfovibrionales</taxon>
        <taxon>Desulfovibrionaceae</taxon>
        <taxon>Desulfovibrio</taxon>
    </lineage>
</organism>
<reference evidence="2" key="1">
    <citation type="submission" date="2011-11" db="EMBL/GenBank/DDBJ databases">
        <title>Improved High-Quality Draft sequence of Desulfovibrio sp. U5L.</title>
        <authorList>
            <consortium name="US DOE Joint Genome Institute"/>
            <person name="Lucas S."/>
            <person name="Han J."/>
            <person name="Lapidus A."/>
            <person name="Cheng J.-F."/>
            <person name="Goodwin L."/>
            <person name="Pitluck S."/>
            <person name="Peters L."/>
            <person name="Ovchinnikova G."/>
            <person name="Held B."/>
            <person name="Detter J.C."/>
            <person name="Han C."/>
            <person name="Tapia R."/>
            <person name="Land M."/>
            <person name="Hauser L."/>
            <person name="Kyrpides N."/>
            <person name="Ivanova N."/>
            <person name="Pagani I."/>
            <person name="Gabster J."/>
            <person name="Walker C."/>
            <person name="Stolyar S."/>
            <person name="Stahl D."/>
            <person name="Arkin A."/>
            <person name="Dehal P."/>
            <person name="Hazen T."/>
            <person name="Woyke T."/>
        </authorList>
    </citation>
    <scope>NUCLEOTIDE SEQUENCE [LARGE SCALE GENOMIC DNA]</scope>
    <source>
        <strain evidence="2">U5L</strain>
    </source>
</reference>
<keyword evidence="1" id="KW-0732">Signal</keyword>
<feature type="chain" id="PRO_5003664372" evidence="1">
    <location>
        <begin position="26"/>
        <end position="182"/>
    </location>
</feature>
<dbReference type="eggNOG" id="ENOG50317W1">
    <property type="taxonomic scope" value="Bacteria"/>
</dbReference>